<evidence type="ECO:0000313" key="3">
    <source>
        <dbReference type="Proteomes" id="UP000054408"/>
    </source>
</evidence>
<dbReference type="InterPro" id="IPR011765">
    <property type="entry name" value="Pept_M16_N"/>
</dbReference>
<keyword evidence="3" id="KW-1185">Reference proteome</keyword>
<dbReference type="OrthoDB" id="4953at2759"/>
<evidence type="ECO:0000259" key="1">
    <source>
        <dbReference type="SMART" id="SM01264"/>
    </source>
</evidence>
<sequence length="1055" mass="112692">MSTSGHWKEESTAVLPSSVSATRWYSSKTGLRVVHVDVVGPVVEGYFTLATESHDDMGLPHILEHGVFLGSDTEAYSYKGVLDQLADLCLARGTNAWTATDHTAYTVTTAGSDGFLTLMPIFVDHILFPTLTDAGVLTEVHHINGEGEDAGVVYCEMQAREHTSSEKAYFALLHGLFPGSGYEANTGGALSELRKVTPTDIRNYHSENYVAENLCLIVAGSIDVADVFAALADVEDKIVARRPDGYVPRPRPWATPAPPISASVSTTVFFPDADETVGEVVVGFRGPGYTELDERTALAVALDYLVETPIAPLQVAFVEREDPLAGSISHWSESFDVEGCVIHFESVPKAKLPLIEDAFAAALTAALAEPWDAERLAILVERRRLKCIEALESRPHATVAHSAIADFVWGPLDGSLFAPALDAAARFAALASREPAYFIELLRKYLADAHRVTVVAEPSAEYGAKLRADEAARLEAQKEALGADGLAAKAAALAEAKAINEIPVPEEVLNSIPRPRIESVSLIPVDTCLYDPFAAPGAPFAALRGLDSELTNYARLSAMSLELAQARIQFDDIPSAFIGVAAYIDTSHLPPQLRQYLPLLVELFFEAPTTTAAGDAKLSHEEMVAFVAANTVKASTSLGTGGSSFGPGAYANYLVVSLEAAADKYATVVELLRDLLFYPADTAQRLRVAAMRLAAEASDTRRDGMTMARSGAAWLSFDHLHHNANAANLVRQDSFLRELADALADETSSAAAGHLAAFASLRAALTRATDITLHVRGALHDLPLLQPFAASVWTGADASPSPAAAPPARITLPEAGAGGPSPATVVLPLASCESTFLVRTCRGVASESDPQLPALLVALQYLTRMEGDFWRELRGLGLSYSYAIRPDVASGLLAFVLYRAAQPEEAYRVAAKIVAEYADGSRTIEPVGRDAAVSATLFTIVDREPTITAAADQSFVNLQLRSVAHDHTAALLKAVSAVTLEDMRAALNTFVLPLFDEDFAHLAVTTNTAAADAMAQFFTDHLGRDAVKVVAQAELDEYFAADEANEVTVGNLIDL</sequence>
<reference evidence="2 3" key="1">
    <citation type="submission" date="2010-05" db="EMBL/GenBank/DDBJ databases">
        <title>The Genome Sequence of Thecamonas trahens ATCC 50062.</title>
        <authorList>
            <consortium name="The Broad Institute Genome Sequencing Platform"/>
            <person name="Russ C."/>
            <person name="Cuomo C."/>
            <person name="Shea T."/>
            <person name="Young S.K."/>
            <person name="Zeng Q."/>
            <person name="Koehrsen M."/>
            <person name="Haas B."/>
            <person name="Borodovsky M."/>
            <person name="Guigo R."/>
            <person name="Alvarado L."/>
            <person name="Berlin A."/>
            <person name="Bochicchio J."/>
            <person name="Borenstein D."/>
            <person name="Chapman S."/>
            <person name="Chen Z."/>
            <person name="Freedman E."/>
            <person name="Gellesch M."/>
            <person name="Goldberg J."/>
            <person name="Griggs A."/>
            <person name="Gujja S."/>
            <person name="Heilman E."/>
            <person name="Heiman D."/>
            <person name="Hepburn T."/>
            <person name="Howarth C."/>
            <person name="Jen D."/>
            <person name="Larson L."/>
            <person name="Mehta T."/>
            <person name="Park D."/>
            <person name="Pearson M."/>
            <person name="Roberts A."/>
            <person name="Saif S."/>
            <person name="Shenoy N."/>
            <person name="Sisk P."/>
            <person name="Stolte C."/>
            <person name="Sykes S."/>
            <person name="Thomson T."/>
            <person name="Walk T."/>
            <person name="White J."/>
            <person name="Yandava C."/>
            <person name="Burger G."/>
            <person name="Gray M.W."/>
            <person name="Holland P.W.H."/>
            <person name="King N."/>
            <person name="Lang F.B.F."/>
            <person name="Roger A.J."/>
            <person name="Ruiz-Trillo I."/>
            <person name="Lander E."/>
            <person name="Nusbaum C."/>
        </authorList>
    </citation>
    <scope>NUCLEOTIDE SEQUENCE [LARGE SCALE GENOMIC DNA]</scope>
    <source>
        <strain evidence="2 3">ATCC 50062</strain>
    </source>
</reference>
<dbReference type="FunFam" id="3.30.830.10:FF:000015">
    <property type="entry name" value="Putative zinc metalloprotease"/>
    <property type="match status" value="1"/>
</dbReference>
<dbReference type="STRING" id="461836.A0A0L0DN12"/>
<dbReference type="PANTHER" id="PTHR43016">
    <property type="entry name" value="PRESEQUENCE PROTEASE"/>
    <property type="match status" value="1"/>
</dbReference>
<dbReference type="FunFam" id="3.30.830.10:FF:000031">
    <property type="entry name" value="Putative zinc metalloprotease"/>
    <property type="match status" value="1"/>
</dbReference>
<dbReference type="eggNOG" id="KOG0961">
    <property type="taxonomic scope" value="Eukaryota"/>
</dbReference>
<dbReference type="PANTHER" id="PTHR43016:SF16">
    <property type="entry name" value="METALLOPROTEASE, PUTATIVE (AFU_ORTHOLOGUE AFUA_4G07610)-RELATED"/>
    <property type="match status" value="1"/>
</dbReference>
<dbReference type="GeneID" id="25567502"/>
<dbReference type="EMBL" id="GL349481">
    <property type="protein sequence ID" value="KNC53416.1"/>
    <property type="molecule type" value="Genomic_DNA"/>
</dbReference>
<dbReference type="GO" id="GO:0046872">
    <property type="term" value="F:metal ion binding"/>
    <property type="evidence" value="ECO:0007669"/>
    <property type="project" value="InterPro"/>
</dbReference>
<dbReference type="OMA" id="WEGFARI"/>
<dbReference type="InterPro" id="IPR007863">
    <property type="entry name" value="Peptidase_M16_C"/>
</dbReference>
<gene>
    <name evidence="2" type="ORF">AMSG_08922</name>
</gene>
<evidence type="ECO:0000313" key="2">
    <source>
        <dbReference type="EMBL" id="KNC53416.1"/>
    </source>
</evidence>
<dbReference type="SUPFAM" id="SSF63411">
    <property type="entry name" value="LuxS/MPP-like metallohydrolase"/>
    <property type="match status" value="4"/>
</dbReference>
<dbReference type="SMART" id="SM01264">
    <property type="entry name" value="M16C_associated"/>
    <property type="match status" value="1"/>
</dbReference>
<dbReference type="InterPro" id="IPR011249">
    <property type="entry name" value="Metalloenz_LuxS/M16"/>
</dbReference>
<dbReference type="GO" id="GO:0006508">
    <property type="term" value="P:proteolysis"/>
    <property type="evidence" value="ECO:0007669"/>
    <property type="project" value="InterPro"/>
</dbReference>
<accession>A0A0L0DN12</accession>
<organism evidence="2 3">
    <name type="scientific">Thecamonas trahens ATCC 50062</name>
    <dbReference type="NCBI Taxonomy" id="461836"/>
    <lineage>
        <taxon>Eukaryota</taxon>
        <taxon>Apusozoa</taxon>
        <taxon>Apusomonadida</taxon>
        <taxon>Apusomonadidae</taxon>
        <taxon>Thecamonas</taxon>
    </lineage>
</organism>
<protein>
    <recommendedName>
        <fullName evidence="1">Peptidase M16C associated domain-containing protein</fullName>
    </recommendedName>
</protein>
<proteinExistence type="predicted"/>
<dbReference type="Pfam" id="PF05193">
    <property type="entry name" value="Peptidase_M16_C"/>
    <property type="match status" value="1"/>
</dbReference>
<feature type="domain" description="Peptidase M16C associated" evidence="1">
    <location>
        <begin position="456"/>
        <end position="782"/>
    </location>
</feature>
<dbReference type="Pfam" id="PF00675">
    <property type="entry name" value="Peptidase_M16"/>
    <property type="match status" value="1"/>
</dbReference>
<name>A0A0L0DN12_THETB</name>
<dbReference type="RefSeq" id="XP_013754455.1">
    <property type="nucleotide sequence ID" value="XM_013899001.1"/>
</dbReference>
<dbReference type="AlphaFoldDB" id="A0A0L0DN12"/>
<dbReference type="Gene3D" id="3.30.830.10">
    <property type="entry name" value="Metalloenzyme, LuxS/M16 peptidase-like"/>
    <property type="match status" value="4"/>
</dbReference>
<dbReference type="Proteomes" id="UP000054408">
    <property type="component" value="Unassembled WGS sequence"/>
</dbReference>
<dbReference type="InterPro" id="IPR013578">
    <property type="entry name" value="Peptidase_M16C_assoc"/>
</dbReference>